<reference evidence="4" key="1">
    <citation type="submission" date="2016-04" db="EMBL/GenBank/DDBJ databases">
        <authorList>
            <person name="Guldener U."/>
            <person name="Guldener U."/>
        </authorList>
    </citation>
    <scope>NUCLEOTIDE SEQUENCE [LARGE SCALE GENOMIC DNA]</scope>
    <source>
        <strain evidence="4">UB2112</strain>
    </source>
</reference>
<proteinExistence type="predicted"/>
<feature type="compositionally biased region" description="Basic residues" evidence="1">
    <location>
        <begin position="18"/>
        <end position="30"/>
    </location>
</feature>
<protein>
    <recommendedName>
        <fullName evidence="2">Zn(2)-C6 fungal-type domain-containing protein</fullName>
    </recommendedName>
</protein>
<dbReference type="GO" id="GO:0000981">
    <property type="term" value="F:DNA-binding transcription factor activity, RNA polymerase II-specific"/>
    <property type="evidence" value="ECO:0007669"/>
    <property type="project" value="InterPro"/>
</dbReference>
<evidence type="ECO:0000313" key="4">
    <source>
        <dbReference type="Proteomes" id="UP000179920"/>
    </source>
</evidence>
<feature type="compositionally biased region" description="Polar residues" evidence="1">
    <location>
        <begin position="31"/>
        <end position="43"/>
    </location>
</feature>
<feature type="region of interest" description="Disordered" evidence="1">
    <location>
        <begin position="607"/>
        <end position="627"/>
    </location>
</feature>
<feature type="domain" description="Zn(2)-C6 fungal-type" evidence="2">
    <location>
        <begin position="130"/>
        <end position="158"/>
    </location>
</feature>
<accession>A0A1K0GCI8</accession>
<evidence type="ECO:0000259" key="2">
    <source>
        <dbReference type="PROSITE" id="PS00463"/>
    </source>
</evidence>
<organism evidence="3 4">
    <name type="scientific">Ustilago bromivora</name>
    <dbReference type="NCBI Taxonomy" id="307758"/>
    <lineage>
        <taxon>Eukaryota</taxon>
        <taxon>Fungi</taxon>
        <taxon>Dikarya</taxon>
        <taxon>Basidiomycota</taxon>
        <taxon>Ustilaginomycotina</taxon>
        <taxon>Ustilaginomycetes</taxon>
        <taxon>Ustilaginales</taxon>
        <taxon>Ustilaginaceae</taxon>
        <taxon>Ustilago</taxon>
    </lineage>
</organism>
<dbReference type="CDD" id="cd00067">
    <property type="entry name" value="GAL4"/>
    <property type="match status" value="1"/>
</dbReference>
<dbReference type="AlphaFoldDB" id="A0A1K0GCI8"/>
<feature type="region of interest" description="Disordered" evidence="1">
    <location>
        <begin position="1"/>
        <end position="75"/>
    </location>
</feature>
<dbReference type="SUPFAM" id="SSF57701">
    <property type="entry name" value="Zn2/Cys6 DNA-binding domain"/>
    <property type="match status" value="1"/>
</dbReference>
<dbReference type="GO" id="GO:0008270">
    <property type="term" value="F:zinc ion binding"/>
    <property type="evidence" value="ECO:0007669"/>
    <property type="project" value="InterPro"/>
</dbReference>
<evidence type="ECO:0000256" key="1">
    <source>
        <dbReference type="SAM" id="MobiDB-lite"/>
    </source>
</evidence>
<evidence type="ECO:0000313" key="3">
    <source>
        <dbReference type="EMBL" id="SAM85780.1"/>
    </source>
</evidence>
<sequence>MKRKRNEAASASDSSRAKISRRQSKSHKLRSSANASLPRQQQVKPREHLNACSTGLKPSSDVVPDTATKKSSKSARARALITPTLRFSPFLDVVIRRASPDTANVIEDRISRDAIHLHPTNPDLLLVTPTCVQCKRLKRSCNRAGWTCSSCATSRLPCSRASRWDFYDAITGKKVRHKEDTQHPVLERNDKLQQNREVGNPKIRCFFWASSIDEMRHCDPQCPSIGDPTGISKLGAITALLLDRAKVHGSSEPERLVADLSADATMFERLQMASIAATPLRIYHLFGDLGRPCRVVDNSVATVKIFFVGVCTISRIARQNGSLTEISLTLNTTRMRDHADKPSTSATSSAASLLPLNDLKHTFLGFRCSVCGRANRKTDWSFACCVHCSTSSVFQNKDAAKLLPSGRKMELSFTGSRSDLGHANILLTNDDLTERTVSTFSDGTRVCMYHIASAAADTACSGTHDLKATTLTLHHVLRPGQPDTPSIEALLSPAAPLQRLSLQVEYKFRIRGYALGFGDQAQDLFPSIVNQPFSSASEEFVRQTASLRRSLQIATIANDVNARPGKPLGCILLVLQNGQLKIDRSLFPAGSSYFGLLCLEESTIVSMRRDRPSPPNDSSTNKSIDRDSRAVSVGSFVMQPQDAVVARTDLLEAVQLELSSSGISPWLIAHFAADDVKSTQRRPIPPVSNLNPQITDLPIEYHRRPWNL</sequence>
<name>A0A1K0GCI8_9BASI</name>
<dbReference type="Proteomes" id="UP000179920">
    <property type="component" value="Chromosome XIX"/>
</dbReference>
<dbReference type="PROSITE" id="PS00463">
    <property type="entry name" value="ZN2_CY6_FUNGAL_1"/>
    <property type="match status" value="1"/>
</dbReference>
<gene>
    <name evidence="3" type="ORF">UBRO_07112</name>
</gene>
<dbReference type="InterPro" id="IPR001138">
    <property type="entry name" value="Zn2Cys6_DnaBD"/>
</dbReference>
<dbReference type="EMBL" id="LT558135">
    <property type="protein sequence ID" value="SAM85780.1"/>
    <property type="molecule type" value="Genomic_DNA"/>
</dbReference>
<dbReference type="OrthoDB" id="2544685at2759"/>
<dbReference type="InterPro" id="IPR036864">
    <property type="entry name" value="Zn2-C6_fun-type_DNA-bd_sf"/>
</dbReference>